<comment type="caution">
    <text evidence="2">The sequence shown here is derived from an EMBL/GenBank/DDBJ whole genome shotgun (WGS) entry which is preliminary data.</text>
</comment>
<accession>A0ABR2FBG3</accession>
<dbReference type="EMBL" id="JBBPBM010000007">
    <property type="protein sequence ID" value="KAK8575663.1"/>
    <property type="molecule type" value="Genomic_DNA"/>
</dbReference>
<evidence type="ECO:0000313" key="2">
    <source>
        <dbReference type="EMBL" id="KAK8575663.1"/>
    </source>
</evidence>
<feature type="compositionally biased region" description="Basic and acidic residues" evidence="1">
    <location>
        <begin position="49"/>
        <end position="62"/>
    </location>
</feature>
<protein>
    <submittedName>
        <fullName evidence="2">Uncharacterized protein</fullName>
    </submittedName>
</protein>
<organism evidence="2 3">
    <name type="scientific">Hibiscus sabdariffa</name>
    <name type="common">roselle</name>
    <dbReference type="NCBI Taxonomy" id="183260"/>
    <lineage>
        <taxon>Eukaryota</taxon>
        <taxon>Viridiplantae</taxon>
        <taxon>Streptophyta</taxon>
        <taxon>Embryophyta</taxon>
        <taxon>Tracheophyta</taxon>
        <taxon>Spermatophyta</taxon>
        <taxon>Magnoliopsida</taxon>
        <taxon>eudicotyledons</taxon>
        <taxon>Gunneridae</taxon>
        <taxon>Pentapetalae</taxon>
        <taxon>rosids</taxon>
        <taxon>malvids</taxon>
        <taxon>Malvales</taxon>
        <taxon>Malvaceae</taxon>
        <taxon>Malvoideae</taxon>
        <taxon>Hibiscus</taxon>
    </lineage>
</organism>
<dbReference type="Proteomes" id="UP001472677">
    <property type="component" value="Unassembled WGS sequence"/>
</dbReference>
<evidence type="ECO:0000256" key="1">
    <source>
        <dbReference type="SAM" id="MobiDB-lite"/>
    </source>
</evidence>
<reference evidence="2 3" key="1">
    <citation type="journal article" date="2024" name="G3 (Bethesda)">
        <title>Genome assembly of Hibiscus sabdariffa L. provides insights into metabolisms of medicinal natural products.</title>
        <authorList>
            <person name="Kim T."/>
        </authorList>
    </citation>
    <scope>NUCLEOTIDE SEQUENCE [LARGE SCALE GENOMIC DNA]</scope>
    <source>
        <strain evidence="2">TK-2024</strain>
        <tissue evidence="2">Old leaves</tissue>
    </source>
</reference>
<gene>
    <name evidence="2" type="ORF">V6N12_063331</name>
</gene>
<proteinExistence type="predicted"/>
<name>A0ABR2FBG3_9ROSI</name>
<feature type="region of interest" description="Disordered" evidence="1">
    <location>
        <begin position="30"/>
        <end position="73"/>
    </location>
</feature>
<keyword evidence="3" id="KW-1185">Reference proteome</keyword>
<sequence>MFQAMGIWQQLARSDRLSWVHWERPSGFNRRSASVAGPSVFVATGGTHEGLKDRQGTERSRDGYQGGSPSNYQ</sequence>
<evidence type="ECO:0000313" key="3">
    <source>
        <dbReference type="Proteomes" id="UP001472677"/>
    </source>
</evidence>